<dbReference type="InterPro" id="IPR000792">
    <property type="entry name" value="Tscrpt_reg_LuxR_C"/>
</dbReference>
<gene>
    <name evidence="3" type="ORF">EFL26_10935</name>
</gene>
<dbReference type="SMART" id="SM00421">
    <property type="entry name" value="HTH_LUXR"/>
    <property type="match status" value="1"/>
</dbReference>
<evidence type="ECO:0000256" key="1">
    <source>
        <dbReference type="SAM" id="MobiDB-lite"/>
    </source>
</evidence>
<dbReference type="SUPFAM" id="SSF46894">
    <property type="entry name" value="C-terminal effector domain of the bipartite response regulators"/>
    <property type="match status" value="1"/>
</dbReference>
<accession>A0A3N0GMW3</accession>
<dbReference type="InterPro" id="IPR016032">
    <property type="entry name" value="Sig_transdc_resp-reg_C-effctor"/>
</dbReference>
<dbReference type="GO" id="GO:0006355">
    <property type="term" value="P:regulation of DNA-templated transcription"/>
    <property type="evidence" value="ECO:0007669"/>
    <property type="project" value="InterPro"/>
</dbReference>
<dbReference type="Proteomes" id="UP000279994">
    <property type="component" value="Unassembled WGS sequence"/>
</dbReference>
<organism evidence="3 4">
    <name type="scientific">Nocardioides pocheonensis</name>
    <dbReference type="NCBI Taxonomy" id="661485"/>
    <lineage>
        <taxon>Bacteria</taxon>
        <taxon>Bacillati</taxon>
        <taxon>Actinomycetota</taxon>
        <taxon>Actinomycetes</taxon>
        <taxon>Propionibacteriales</taxon>
        <taxon>Nocardioidaceae</taxon>
        <taxon>Nocardioides</taxon>
    </lineage>
</organism>
<evidence type="ECO:0000313" key="3">
    <source>
        <dbReference type="EMBL" id="RNM13522.1"/>
    </source>
</evidence>
<dbReference type="AlphaFoldDB" id="A0A3N0GMW3"/>
<name>A0A3N0GMW3_9ACTN</name>
<reference evidence="3 4" key="1">
    <citation type="submission" date="2018-11" db="EMBL/GenBank/DDBJ databases">
        <authorList>
            <person name="Li F."/>
        </authorList>
    </citation>
    <scope>NUCLEOTIDE SEQUENCE [LARGE SCALE GENOMIC DNA]</scope>
    <source>
        <strain evidence="3 4">Gsoil 818</strain>
    </source>
</reference>
<proteinExistence type="predicted"/>
<comment type="caution">
    <text evidence="3">The sequence shown here is derived from an EMBL/GenBank/DDBJ whole genome shotgun (WGS) entry which is preliminary data.</text>
</comment>
<sequence length="291" mass="31271">MLDRRRRCSGEPTAPVDHVAFGDISRDGLGTDTDMDPSQVPVLGVPEPPEVADLRRLSADIVRLLAERASDRHRGLRPIVGSAAIAQELTRLEPMAAKSIRVLQPQYGYDPEDPGVPLTRLACSRGVEFELITRPATVATHPLLSSIFPGTLLGPCFLRAVVIDESAALVGGVDDADGNRVTWFTEASALVEAVTDLWLATVPQCEPILGPGEKPPLTERQLDVAGLICLGEKDDAIARAVSVSLRTAEREVAAVLAALDARSRAEAVLMMRGRRINSAEAVRGPSRRRGR</sequence>
<dbReference type="InterPro" id="IPR036388">
    <property type="entry name" value="WH-like_DNA-bd_sf"/>
</dbReference>
<keyword evidence="4" id="KW-1185">Reference proteome</keyword>
<evidence type="ECO:0000313" key="4">
    <source>
        <dbReference type="Proteomes" id="UP000279994"/>
    </source>
</evidence>
<dbReference type="GO" id="GO:0003677">
    <property type="term" value="F:DNA binding"/>
    <property type="evidence" value="ECO:0007669"/>
    <property type="project" value="InterPro"/>
</dbReference>
<evidence type="ECO:0000259" key="2">
    <source>
        <dbReference type="SMART" id="SM00421"/>
    </source>
</evidence>
<feature type="region of interest" description="Disordered" evidence="1">
    <location>
        <begin position="1"/>
        <end position="36"/>
    </location>
</feature>
<feature type="domain" description="HTH luxR-type" evidence="2">
    <location>
        <begin position="214"/>
        <end position="271"/>
    </location>
</feature>
<dbReference type="Gene3D" id="1.10.10.10">
    <property type="entry name" value="Winged helix-like DNA-binding domain superfamily/Winged helix DNA-binding domain"/>
    <property type="match status" value="1"/>
</dbReference>
<protein>
    <recommendedName>
        <fullName evidence="2">HTH luxR-type domain-containing protein</fullName>
    </recommendedName>
</protein>
<dbReference type="EMBL" id="RJSF01000040">
    <property type="protein sequence ID" value="RNM13522.1"/>
    <property type="molecule type" value="Genomic_DNA"/>
</dbReference>